<feature type="compositionally biased region" description="Basic residues" evidence="1">
    <location>
        <begin position="908"/>
        <end position="918"/>
    </location>
</feature>
<evidence type="ECO:0000256" key="1">
    <source>
        <dbReference type="SAM" id="MobiDB-lite"/>
    </source>
</evidence>
<gene>
    <name evidence="2" type="ORF">SNAT2548_LOCUS23173</name>
</gene>
<protein>
    <submittedName>
        <fullName evidence="2">Uncharacterized protein</fullName>
    </submittedName>
</protein>
<dbReference type="EMBL" id="CAJNDS010002313">
    <property type="protein sequence ID" value="CAE7425889.1"/>
    <property type="molecule type" value="Genomic_DNA"/>
</dbReference>
<organism evidence="2 3">
    <name type="scientific">Symbiodinium natans</name>
    <dbReference type="NCBI Taxonomy" id="878477"/>
    <lineage>
        <taxon>Eukaryota</taxon>
        <taxon>Sar</taxon>
        <taxon>Alveolata</taxon>
        <taxon>Dinophyceae</taxon>
        <taxon>Suessiales</taxon>
        <taxon>Symbiodiniaceae</taxon>
        <taxon>Symbiodinium</taxon>
    </lineage>
</organism>
<dbReference type="OrthoDB" id="441575at2759"/>
<accession>A0A812R8Y5</accession>
<sequence>MAPKVKGADRWFWKVVSWPKFDNGFREAALSCELASFHFVLALDCASEGEFAAKYLSLIKDDQPEVHAALAERTQMLEQFWILIKASESWFDESVALQTGTGHALKRCFGELSPASVPARRESAVKALLPPPKLPRPKARLINQPASSSTTPLLDQELAEKQKWAQRLKLIAERAGDHASPSGGPTAPEVLSSAEKARLRHLVFTSGAPNTMAGHIRRYEKLEDWAASIAMPLYPISVDRILKYALYLDSKECGPTVLPSLRTAIKWVAFRIDLEIPDLDDARILALEKQIFDKRGRPLKEAPAFPFPLVVALETAITDDRWSVPVRIFLWWVTCMIMASLRFDDAVHVKPTELELNEEGLFGVSWQTKTERKRRGTKFLVPDVSFGQVPWLRAGWSLFQAHFAEDLERDFWVPELNTREAFTCHAPAYDRSLQWLVHCLWHVGHDAQLNQDLLTAIPSLKWHSCRVTLLDQAVRQGHQAPSIGLQANWKNPGPLVQKYARSRTGVSANMIKDIVADYKRYHDPKCVLPEDEVDDGEDFELNVTEFFTKNPKKGSAYEHKIHVCSAEDMQTIACGRARAEDCVHIGALLPDVATARSSRLPRALLAIMVDRTLYPDDKIPELAVRQIFGRNRLPEPLCLLLADNGLNTVATLSMLGDTIAVVQTTMRAIVPDENKFGASPEEPSKVPEIPGEDHAEFRELFVAAHPDVLLTYHKEPHRKFVERIHRDYMVHGAVAFYEVAEMRTRNETIVQTASLAKTSEDLLRVVQTDSKSAIASESQVMDRLHAFFVALEFLNICEFSFAAGPLRYLAELEEWRHENRGLAVLLSADTLLRRKVYKLNNDKRKDYPTFSAALLQVLEHHKQLWNDARSAAELDKFKQMEFDVGARGAKRSRSPTPDAALPKEKAARARRNKAKRDKQKQLFKQLKEEKATGKGGGKARGAEGRVKLVARDTRVPEAEWKKLMSFTYSGRKRCPWYNCSLGCRFGVVAPPPGNFSPPAEGPPPSQRNPHGDVFCESAVDAARSQLNADPSQSTYPWHSWSQVPRTVAQVLPFGPFFLEVFAGEAGFTAEVAKLGVPVLPPIDVEQAGLVQEPQDLLDAAFFGFLITLLLAGAVFFLHLGTPCGTFSIVRTRQPGPAPLRSVGQPLGLDGLNPGDRDDLWLGNHLLFLSIELMEAVLQTGGDVSLENPADSFMWLVPPVLNLIAKFALQFTYLDQCEFGASSKKPTRFLISHAACGQGMRTCSQRHKHKKLLGTTFWHGRWVCSTKAAQVYPQPLCRTLARAVCHIHSRSCPQFCRSFALVVPAADRKHALGQAANWKMHRQAQGAALAQAAGYQLKRGAVKPLLDCEVEPGEAIEWALKVDHPFSVPPPLSQQLLDNIQLVTTQGAVLNSARRRDLDFWKQQAELLLPHTASMIDSLPDPALRRLLRGRADGQPCQLGTTCHVALYKALLLRAGSLDKDLPKLLLHGFPIVGPISKSGRWPAYEKQQTVLSVEHALARAWEIRAKILKRVRAVPVSDELRSIWKASLEDVADGSCLGPFATEAEVSACVGADDWIPTQRFAVVQKNKVRGCDSATSNLINQITQIVEKLQLPGTDLNVAALRELRSRSGEAKLKGWVLDEKKAYRQVPIAPEHRKFSVICLRDPDDGQAKGVVSAVYNSNRRSAAINEILEKLFGLVAFNLYDDKYGFETEETIDSAHEVAIGIHWLLGAGFEQKKLQKTSKPIVLGVTYDLDRLELAIKDDRKEELVSLIDSILESGSLDPGSAGKLKGKLMFGASHLWGKVGRAFLRPLSERQYSRDRSDLRSSLSAPLRRSLVQWKKLIREGPPRQIALRTSKPADVVIFTDGFAPDLRKKENGPERIGAVCFDRRGAAPIQFSEAIPEAVIRKWVPRATQIFPVELIAPVLALATFADQVRGRDVVMLIDSEGVEAALIKGYSSHEDLVEIIEVFWDLAFELRANVFIDRVSTDGNPADWPSRNNLVRGTEAGWQTAQCCWPPALVPGFRAV</sequence>
<evidence type="ECO:0000313" key="2">
    <source>
        <dbReference type="EMBL" id="CAE7425889.1"/>
    </source>
</evidence>
<dbReference type="PANTHER" id="PTHR33050:SF7">
    <property type="entry name" value="RIBONUCLEASE H"/>
    <property type="match status" value="1"/>
</dbReference>
<reference evidence="2" key="1">
    <citation type="submission" date="2021-02" db="EMBL/GenBank/DDBJ databases">
        <authorList>
            <person name="Dougan E. K."/>
            <person name="Rhodes N."/>
            <person name="Thang M."/>
            <person name="Chan C."/>
        </authorList>
    </citation>
    <scope>NUCLEOTIDE SEQUENCE</scope>
</reference>
<feature type="region of interest" description="Disordered" evidence="1">
    <location>
        <begin position="886"/>
        <end position="945"/>
    </location>
</feature>
<comment type="caution">
    <text evidence="2">The sequence shown here is derived from an EMBL/GenBank/DDBJ whole genome shotgun (WGS) entry which is preliminary data.</text>
</comment>
<keyword evidence="3" id="KW-1185">Reference proteome</keyword>
<name>A0A812R8Y5_9DINO</name>
<evidence type="ECO:0000313" key="3">
    <source>
        <dbReference type="Proteomes" id="UP000604046"/>
    </source>
</evidence>
<proteinExistence type="predicted"/>
<dbReference type="PANTHER" id="PTHR33050">
    <property type="entry name" value="REVERSE TRANSCRIPTASE DOMAIN-CONTAINING PROTEIN"/>
    <property type="match status" value="1"/>
</dbReference>
<dbReference type="InterPro" id="IPR052055">
    <property type="entry name" value="Hepadnavirus_pol/RT"/>
</dbReference>
<dbReference type="Proteomes" id="UP000604046">
    <property type="component" value="Unassembled WGS sequence"/>
</dbReference>